<reference evidence="3 4" key="1">
    <citation type="submission" date="2019-01" db="EMBL/GenBank/DDBJ databases">
        <title>Sequencing of cultivated peanut Arachis hypogaea provides insights into genome evolution and oil improvement.</title>
        <authorList>
            <person name="Chen X."/>
        </authorList>
    </citation>
    <scope>NUCLEOTIDE SEQUENCE [LARGE SCALE GENOMIC DNA]</scope>
    <source>
        <strain evidence="4">cv. Fuhuasheng</strain>
        <tissue evidence="3">Leaves</tissue>
    </source>
</reference>
<evidence type="ECO:0000256" key="1">
    <source>
        <dbReference type="SAM" id="MobiDB-lite"/>
    </source>
</evidence>
<dbReference type="AlphaFoldDB" id="A0A444XZV7"/>
<evidence type="ECO:0000256" key="2">
    <source>
        <dbReference type="SAM" id="Phobius"/>
    </source>
</evidence>
<accession>A0A444XZV7</accession>
<comment type="caution">
    <text evidence="3">The sequence shown here is derived from an EMBL/GenBank/DDBJ whole genome shotgun (WGS) entry which is preliminary data.</text>
</comment>
<protein>
    <submittedName>
        <fullName evidence="3">Uncharacterized protein</fullName>
    </submittedName>
</protein>
<evidence type="ECO:0000313" key="4">
    <source>
        <dbReference type="Proteomes" id="UP000289738"/>
    </source>
</evidence>
<keyword evidence="2" id="KW-0472">Membrane</keyword>
<dbReference type="EMBL" id="SDMP01000018">
    <property type="protein sequence ID" value="RYQ95200.1"/>
    <property type="molecule type" value="Genomic_DNA"/>
</dbReference>
<sequence length="273" mass="30727">MTLSPSLSPLTLSLSPLTLSLQEEILSISPVTVVAPYSPLARTHHSPHCCTTDRRSSSPSCTDRRCAALTIIAAAALTIVISVLLIIIFSVLISLNRTDFLWENSPSPSFFPGSYVSYDSSVQKGISKVEKEAKEQNLVAAMSFRLFLSLSLWIFDLNRKRSICSVSQLRIVHICEATFTKRLVEFENTESASLTLFVVKIEGESFCLRNKEFIDLKATSRKNLLRQFEAKRQRIVTERKKYEMEATAANDKEKSERRVDEPKSQLEMRATKG</sequence>
<keyword evidence="2" id="KW-0812">Transmembrane</keyword>
<keyword evidence="4" id="KW-1185">Reference proteome</keyword>
<organism evidence="3 4">
    <name type="scientific">Arachis hypogaea</name>
    <name type="common">Peanut</name>
    <dbReference type="NCBI Taxonomy" id="3818"/>
    <lineage>
        <taxon>Eukaryota</taxon>
        <taxon>Viridiplantae</taxon>
        <taxon>Streptophyta</taxon>
        <taxon>Embryophyta</taxon>
        <taxon>Tracheophyta</taxon>
        <taxon>Spermatophyta</taxon>
        <taxon>Magnoliopsida</taxon>
        <taxon>eudicotyledons</taxon>
        <taxon>Gunneridae</taxon>
        <taxon>Pentapetalae</taxon>
        <taxon>rosids</taxon>
        <taxon>fabids</taxon>
        <taxon>Fabales</taxon>
        <taxon>Fabaceae</taxon>
        <taxon>Papilionoideae</taxon>
        <taxon>50 kb inversion clade</taxon>
        <taxon>dalbergioids sensu lato</taxon>
        <taxon>Dalbergieae</taxon>
        <taxon>Pterocarpus clade</taxon>
        <taxon>Arachis</taxon>
    </lineage>
</organism>
<keyword evidence="2" id="KW-1133">Transmembrane helix</keyword>
<feature type="transmembrane region" description="Helical" evidence="2">
    <location>
        <begin position="66"/>
        <end position="93"/>
    </location>
</feature>
<dbReference type="Proteomes" id="UP000289738">
    <property type="component" value="Chromosome B08"/>
</dbReference>
<feature type="region of interest" description="Disordered" evidence="1">
    <location>
        <begin position="246"/>
        <end position="273"/>
    </location>
</feature>
<evidence type="ECO:0000313" key="3">
    <source>
        <dbReference type="EMBL" id="RYQ95200.1"/>
    </source>
</evidence>
<gene>
    <name evidence="3" type="ORF">Ahy_B08g090260</name>
</gene>
<proteinExistence type="predicted"/>
<name>A0A444XZV7_ARAHY</name>